<reference evidence="1" key="1">
    <citation type="submission" date="2019-11" db="EMBL/GenBank/DDBJ databases">
        <title>Spread of Macrolides and rifampicin resistant Rhodococcus equi in clinical isolates in the USA.</title>
        <authorList>
            <person name="Alvarez-Narvaez S."/>
            <person name="Huber L."/>
            <person name="Cohen N.D."/>
            <person name="Slovis N."/>
            <person name="Greiter M."/>
            <person name="Giguere S."/>
            <person name="Hart K."/>
        </authorList>
    </citation>
    <scope>NUCLEOTIDE SEQUENCE</scope>
    <source>
        <strain evidence="1">Lh_5</strain>
    </source>
</reference>
<sequence length="152" mass="16032">MPEGGAENSENSSGKDLGMGWLDTPDLCYTDAVTVLAAATHRPVRVVLHRGRRVVRVDFEFGRFLLARNDDTGTTTDPDACGDWTVTVHDEQDPSAGVLAEATDEWLADAFDRVYDVARAVPGRQLAASAADATTVAAPSVTVPSTGAVALC</sequence>
<accession>A0AAE2W4A5</accession>
<protein>
    <submittedName>
        <fullName evidence="1">Uncharacterized protein</fullName>
    </submittedName>
</protein>
<dbReference type="EMBL" id="WUYZ01000007">
    <property type="protein sequence ID" value="NKS28014.1"/>
    <property type="molecule type" value="Genomic_DNA"/>
</dbReference>
<dbReference type="Proteomes" id="UP000706122">
    <property type="component" value="Unassembled WGS sequence"/>
</dbReference>
<name>A0AAE2W4A5_RHOHA</name>
<reference evidence="2" key="2">
    <citation type="journal article" date="2020" name="Environ. Microbiol.">
        <title>The novel and transferable erm(51) gene confers Macrolides, Lincosamides, and Streptogramins B (MLSB) resistance to clonal Rhodococcus equi in the environment.</title>
        <authorList>
            <person name="Huber L."/>
            <person name="Giguere S."/>
            <person name="Slovis N.M."/>
            <person name="Alvarez-Narvaez S."/>
            <person name="Hart K.A."/>
            <person name="Greiter M."/>
            <person name="Morris E.R.A."/>
            <person name="Cohen N.D."/>
        </authorList>
    </citation>
    <scope>NUCLEOTIDE SEQUENCE</scope>
    <source>
        <strain evidence="2">Lh_141_1</strain>
    </source>
</reference>
<comment type="caution">
    <text evidence="1">The sequence shown here is derived from an EMBL/GenBank/DDBJ whole genome shotgun (WGS) entry which is preliminary data.</text>
</comment>
<dbReference type="AlphaFoldDB" id="A0AAE2W4A5"/>
<evidence type="ECO:0000313" key="1">
    <source>
        <dbReference type="EMBL" id="MBM4713557.1"/>
    </source>
</evidence>
<gene>
    <name evidence="2" type="ORF">GS505_19800</name>
    <name evidence="1" type="ORF">GS551_04965</name>
</gene>
<proteinExistence type="predicted"/>
<dbReference type="Proteomes" id="UP000605618">
    <property type="component" value="Unassembled WGS sequence"/>
</dbReference>
<evidence type="ECO:0000313" key="3">
    <source>
        <dbReference type="Proteomes" id="UP000706122"/>
    </source>
</evidence>
<evidence type="ECO:0000313" key="2">
    <source>
        <dbReference type="EMBL" id="NKS28014.1"/>
    </source>
</evidence>
<organism evidence="1 3">
    <name type="scientific">Rhodococcus hoagii</name>
    <name type="common">Corynebacterium equii</name>
    <dbReference type="NCBI Taxonomy" id="43767"/>
    <lineage>
        <taxon>Bacteria</taxon>
        <taxon>Bacillati</taxon>
        <taxon>Actinomycetota</taxon>
        <taxon>Actinomycetes</taxon>
        <taxon>Mycobacteriales</taxon>
        <taxon>Nocardiaceae</taxon>
        <taxon>Prescottella</taxon>
    </lineage>
</organism>
<dbReference type="EMBL" id="WUYC01000001">
    <property type="protein sequence ID" value="MBM4713557.1"/>
    <property type="molecule type" value="Genomic_DNA"/>
</dbReference>